<keyword evidence="2" id="KW-0521">NADP</keyword>
<evidence type="ECO:0000313" key="5">
    <source>
        <dbReference type="Proteomes" id="UP000799291"/>
    </source>
</evidence>
<dbReference type="InterPro" id="IPR036291">
    <property type="entry name" value="NAD(P)-bd_dom_sf"/>
</dbReference>
<dbReference type="OrthoDB" id="191139at2759"/>
<dbReference type="PRINTS" id="PR00081">
    <property type="entry name" value="GDHRDH"/>
</dbReference>
<accession>A0A6G1IKS1</accession>
<gene>
    <name evidence="4" type="ORF">K458DRAFT_422729</name>
</gene>
<organism evidence="4 5">
    <name type="scientific">Lentithecium fluviatile CBS 122367</name>
    <dbReference type="NCBI Taxonomy" id="1168545"/>
    <lineage>
        <taxon>Eukaryota</taxon>
        <taxon>Fungi</taxon>
        <taxon>Dikarya</taxon>
        <taxon>Ascomycota</taxon>
        <taxon>Pezizomycotina</taxon>
        <taxon>Dothideomycetes</taxon>
        <taxon>Pleosporomycetidae</taxon>
        <taxon>Pleosporales</taxon>
        <taxon>Massarineae</taxon>
        <taxon>Lentitheciaceae</taxon>
        <taxon>Lentithecium</taxon>
    </lineage>
</organism>
<dbReference type="Proteomes" id="UP000799291">
    <property type="component" value="Unassembled WGS sequence"/>
</dbReference>
<dbReference type="PANTHER" id="PTHR24320">
    <property type="entry name" value="RETINOL DEHYDROGENASE"/>
    <property type="match status" value="1"/>
</dbReference>
<dbReference type="Pfam" id="PF00106">
    <property type="entry name" value="adh_short"/>
    <property type="match status" value="1"/>
</dbReference>
<dbReference type="Gene3D" id="3.40.50.720">
    <property type="entry name" value="NAD(P)-binding Rossmann-like Domain"/>
    <property type="match status" value="1"/>
</dbReference>
<proteinExistence type="inferred from homology"/>
<dbReference type="InterPro" id="IPR002347">
    <property type="entry name" value="SDR_fam"/>
</dbReference>
<dbReference type="SUPFAM" id="SSF51735">
    <property type="entry name" value="NAD(P)-binding Rossmann-fold domains"/>
    <property type="match status" value="1"/>
</dbReference>
<evidence type="ECO:0000256" key="2">
    <source>
        <dbReference type="ARBA" id="ARBA00022857"/>
    </source>
</evidence>
<protein>
    <submittedName>
        <fullName evidence="4">NAD(P)-binding protein</fullName>
    </submittedName>
</protein>
<evidence type="ECO:0000313" key="4">
    <source>
        <dbReference type="EMBL" id="KAF2678836.1"/>
    </source>
</evidence>
<evidence type="ECO:0000256" key="3">
    <source>
        <dbReference type="ARBA" id="ARBA00023002"/>
    </source>
</evidence>
<keyword evidence="5" id="KW-1185">Reference proteome</keyword>
<keyword evidence="3" id="KW-0560">Oxidoreductase</keyword>
<dbReference type="GO" id="GO:0016491">
    <property type="term" value="F:oxidoreductase activity"/>
    <property type="evidence" value="ECO:0007669"/>
    <property type="project" value="UniProtKB-KW"/>
</dbReference>
<reference evidence="4" key="1">
    <citation type="journal article" date="2020" name="Stud. Mycol.">
        <title>101 Dothideomycetes genomes: a test case for predicting lifestyles and emergence of pathogens.</title>
        <authorList>
            <person name="Haridas S."/>
            <person name="Albert R."/>
            <person name="Binder M."/>
            <person name="Bloem J."/>
            <person name="Labutti K."/>
            <person name="Salamov A."/>
            <person name="Andreopoulos B."/>
            <person name="Baker S."/>
            <person name="Barry K."/>
            <person name="Bills G."/>
            <person name="Bluhm B."/>
            <person name="Cannon C."/>
            <person name="Castanera R."/>
            <person name="Culley D."/>
            <person name="Daum C."/>
            <person name="Ezra D."/>
            <person name="Gonzalez J."/>
            <person name="Henrissat B."/>
            <person name="Kuo A."/>
            <person name="Liang C."/>
            <person name="Lipzen A."/>
            <person name="Lutzoni F."/>
            <person name="Magnuson J."/>
            <person name="Mondo S."/>
            <person name="Nolan M."/>
            <person name="Ohm R."/>
            <person name="Pangilinan J."/>
            <person name="Park H.-J."/>
            <person name="Ramirez L."/>
            <person name="Alfaro M."/>
            <person name="Sun H."/>
            <person name="Tritt A."/>
            <person name="Yoshinaga Y."/>
            <person name="Zwiers L.-H."/>
            <person name="Turgeon B."/>
            <person name="Goodwin S."/>
            <person name="Spatafora J."/>
            <person name="Crous P."/>
            <person name="Grigoriev I."/>
        </authorList>
    </citation>
    <scope>NUCLEOTIDE SEQUENCE</scope>
    <source>
        <strain evidence="4">CBS 122367</strain>
    </source>
</reference>
<dbReference type="PANTHER" id="PTHR24320:SF236">
    <property type="entry name" value="SHORT-CHAIN DEHYDROGENASE-RELATED"/>
    <property type="match status" value="1"/>
</dbReference>
<comment type="similarity">
    <text evidence="1">Belongs to the short-chain dehydrogenases/reductases (SDR) family.</text>
</comment>
<dbReference type="EMBL" id="MU005608">
    <property type="protein sequence ID" value="KAF2678836.1"/>
    <property type="molecule type" value="Genomic_DNA"/>
</dbReference>
<dbReference type="AlphaFoldDB" id="A0A6G1IKS1"/>
<sequence length="327" mass="34540">MGNIWSQCFPPAPTLTEANLPSQKGKVFVITGGTSGVGLELAKILYNAGGTVYITGRSTKTVSAAISEIKAASAGHEGSVGVIDGVDIDLSDLSGIKAKANELLHKTGKIDVLSLNAGVMVPPSGSKTAQGLELQIGVNCVAHLLLAHLLTPALVTAAQAATSSNAAPGTVRVVWASSLAVDLGAPKNGFKMSAIHNPPSSPQANYSYSKLGNWYLASYFSTLPAITDNAILSITQNPGNLKTKLQRNVGSFLDLLFTPLYHDAKFGAYTELWASLSGELGIQDQGAYVVPWGRRHPGPRKDLVKAIGEGKDREFAEWCEEQIRVFR</sequence>
<evidence type="ECO:0000256" key="1">
    <source>
        <dbReference type="ARBA" id="ARBA00006484"/>
    </source>
</evidence>
<name>A0A6G1IKS1_9PLEO</name>